<name>A0A8H6HCW5_9AGAR</name>
<keyword evidence="7" id="KW-1185">Reference proteome</keyword>
<reference evidence="6 7" key="1">
    <citation type="submission" date="2020-07" db="EMBL/GenBank/DDBJ databases">
        <title>Comparative genomics of pyrophilous fungi reveals a link between fire events and developmental genes.</title>
        <authorList>
            <consortium name="DOE Joint Genome Institute"/>
            <person name="Steindorff A.S."/>
            <person name="Carver A."/>
            <person name="Calhoun S."/>
            <person name="Stillman K."/>
            <person name="Liu H."/>
            <person name="Lipzen A."/>
            <person name="Pangilinan J."/>
            <person name="Labutti K."/>
            <person name="Bruns T.D."/>
            <person name="Grigoriev I.V."/>
        </authorList>
    </citation>
    <scope>NUCLEOTIDE SEQUENCE [LARGE SCALE GENOMIC DNA]</scope>
    <source>
        <strain evidence="6 7">CBS 144469</strain>
    </source>
</reference>
<feature type="coiled-coil region" evidence="3">
    <location>
        <begin position="301"/>
        <end position="328"/>
    </location>
</feature>
<keyword evidence="3" id="KW-0175">Coiled coil</keyword>
<evidence type="ECO:0000256" key="1">
    <source>
        <dbReference type="ARBA" id="ARBA00023125"/>
    </source>
</evidence>
<dbReference type="EMBL" id="JACGCI010000133">
    <property type="protein sequence ID" value="KAF6743887.1"/>
    <property type="molecule type" value="Genomic_DNA"/>
</dbReference>
<feature type="compositionally biased region" description="Low complexity" evidence="4">
    <location>
        <begin position="149"/>
        <end position="165"/>
    </location>
</feature>
<dbReference type="SUPFAM" id="SSF47459">
    <property type="entry name" value="HLH, helix-loop-helix DNA-binding domain"/>
    <property type="match status" value="1"/>
</dbReference>
<dbReference type="GO" id="GO:0003700">
    <property type="term" value="F:DNA-binding transcription factor activity"/>
    <property type="evidence" value="ECO:0007669"/>
    <property type="project" value="TreeGrafter"/>
</dbReference>
<dbReference type="Pfam" id="PF00010">
    <property type="entry name" value="HLH"/>
    <property type="match status" value="1"/>
</dbReference>
<dbReference type="AlphaFoldDB" id="A0A8H6HCW5"/>
<organism evidence="6 7">
    <name type="scientific">Ephemerocybe angulata</name>
    <dbReference type="NCBI Taxonomy" id="980116"/>
    <lineage>
        <taxon>Eukaryota</taxon>
        <taxon>Fungi</taxon>
        <taxon>Dikarya</taxon>
        <taxon>Basidiomycota</taxon>
        <taxon>Agaricomycotina</taxon>
        <taxon>Agaricomycetes</taxon>
        <taxon>Agaricomycetidae</taxon>
        <taxon>Agaricales</taxon>
        <taxon>Agaricineae</taxon>
        <taxon>Psathyrellaceae</taxon>
        <taxon>Ephemerocybe</taxon>
    </lineage>
</organism>
<dbReference type="PROSITE" id="PS50888">
    <property type="entry name" value="BHLH"/>
    <property type="match status" value="1"/>
</dbReference>
<feature type="domain" description="BHLH" evidence="5">
    <location>
        <begin position="253"/>
        <end position="304"/>
    </location>
</feature>
<evidence type="ECO:0000313" key="7">
    <source>
        <dbReference type="Proteomes" id="UP000521943"/>
    </source>
</evidence>
<dbReference type="GO" id="GO:0003677">
    <property type="term" value="F:DNA binding"/>
    <property type="evidence" value="ECO:0007669"/>
    <property type="project" value="UniProtKB-KW"/>
</dbReference>
<accession>A0A8H6HCW5</accession>
<evidence type="ECO:0000259" key="5">
    <source>
        <dbReference type="PROSITE" id="PS50888"/>
    </source>
</evidence>
<dbReference type="Proteomes" id="UP000521943">
    <property type="component" value="Unassembled WGS sequence"/>
</dbReference>
<protein>
    <recommendedName>
        <fullName evidence="5">BHLH domain-containing protein</fullName>
    </recommendedName>
</protein>
<dbReference type="SMART" id="SM00353">
    <property type="entry name" value="HLH"/>
    <property type="match status" value="1"/>
</dbReference>
<evidence type="ECO:0000256" key="3">
    <source>
        <dbReference type="SAM" id="Coils"/>
    </source>
</evidence>
<dbReference type="GO" id="GO:0046983">
    <property type="term" value="F:protein dimerization activity"/>
    <property type="evidence" value="ECO:0007669"/>
    <property type="project" value="InterPro"/>
</dbReference>
<dbReference type="Gene3D" id="4.10.280.10">
    <property type="entry name" value="Helix-loop-helix DNA-binding domain"/>
    <property type="match status" value="1"/>
</dbReference>
<keyword evidence="2" id="KW-0539">Nucleus</keyword>
<dbReference type="OrthoDB" id="8964853at2759"/>
<comment type="caution">
    <text evidence="6">The sequence shown here is derived from an EMBL/GenBank/DDBJ whole genome shotgun (WGS) entry which is preliminary data.</text>
</comment>
<dbReference type="InterPro" id="IPR011598">
    <property type="entry name" value="bHLH_dom"/>
</dbReference>
<gene>
    <name evidence="6" type="ORF">DFP72DRAFT_931251</name>
</gene>
<evidence type="ECO:0000256" key="4">
    <source>
        <dbReference type="SAM" id="MobiDB-lite"/>
    </source>
</evidence>
<sequence length="331" mass="36729">MAPFPWELPIQPMVPPSPVFGENLNPGDSPRRLPGSMVPFPWDLPLQPMVPPIPVVGENLNPGDSPWRLPGNMASFPWELPLQPMVDKGAKQPISRPSDPVHHANMIPPITFPPDRRISVLDALTNLPLDGMRSHSRSSSCHDIDMRSQSRSSSCHGMRSQSRSSSCHDMRSQSRSSSRRGMRSQSGSSSPHGMHSQSRSSSPHGSPFYQDPGTRSSPKSARYLPSFFPPRHEDAKGGSNTIGQNENASGSSALRASHKLGERKRRKEMKELFDDLRDQLPQDRATKASKWEILTKAIEFVGHLKAQNQSMSSEIELLRRENDSLRQGGMP</sequence>
<proteinExistence type="predicted"/>
<dbReference type="GO" id="GO:0090575">
    <property type="term" value="C:RNA polymerase II transcription regulator complex"/>
    <property type="evidence" value="ECO:0007669"/>
    <property type="project" value="TreeGrafter"/>
</dbReference>
<feature type="region of interest" description="Disordered" evidence="4">
    <location>
        <begin position="129"/>
        <end position="265"/>
    </location>
</feature>
<evidence type="ECO:0000313" key="6">
    <source>
        <dbReference type="EMBL" id="KAF6743887.1"/>
    </source>
</evidence>
<dbReference type="InterPro" id="IPR036638">
    <property type="entry name" value="HLH_DNA-bd_sf"/>
</dbReference>
<feature type="compositionally biased region" description="Low complexity" evidence="4">
    <location>
        <begin position="183"/>
        <end position="206"/>
    </location>
</feature>
<dbReference type="PANTHER" id="PTHR10328">
    <property type="entry name" value="PROTEIN MAX MYC-ASSOCIATED FACTOR X"/>
    <property type="match status" value="1"/>
</dbReference>
<feature type="compositionally biased region" description="Basic residues" evidence="4">
    <location>
        <begin position="256"/>
        <end position="265"/>
    </location>
</feature>
<keyword evidence="1" id="KW-0238">DNA-binding</keyword>
<feature type="compositionally biased region" description="Polar residues" evidence="4">
    <location>
        <begin position="238"/>
        <end position="254"/>
    </location>
</feature>
<dbReference type="GO" id="GO:0045944">
    <property type="term" value="P:positive regulation of transcription by RNA polymerase II"/>
    <property type="evidence" value="ECO:0007669"/>
    <property type="project" value="TreeGrafter"/>
</dbReference>
<dbReference type="PANTHER" id="PTHR10328:SF15">
    <property type="entry name" value="BHLH TRANSCRIPTION FACTOR"/>
    <property type="match status" value="1"/>
</dbReference>
<evidence type="ECO:0000256" key="2">
    <source>
        <dbReference type="ARBA" id="ARBA00023242"/>
    </source>
</evidence>